<dbReference type="PANTHER" id="PTHR30575">
    <property type="entry name" value="PEPTIDASE M20"/>
    <property type="match status" value="1"/>
</dbReference>
<dbReference type="Gene3D" id="3.40.630.10">
    <property type="entry name" value="Zn peptidases"/>
    <property type="match status" value="1"/>
</dbReference>
<dbReference type="Gene3D" id="3.30.70.360">
    <property type="match status" value="1"/>
</dbReference>
<accession>X1TPV0</accession>
<dbReference type="PANTHER" id="PTHR30575:SF0">
    <property type="entry name" value="XAA-ARG DIPEPTIDASE"/>
    <property type="match status" value="1"/>
</dbReference>
<dbReference type="InterPro" id="IPR011650">
    <property type="entry name" value="Peptidase_M20_dimer"/>
</dbReference>
<dbReference type="InterPro" id="IPR036264">
    <property type="entry name" value="Bact_exopeptidase_dim_dom"/>
</dbReference>
<evidence type="ECO:0000259" key="1">
    <source>
        <dbReference type="Pfam" id="PF07687"/>
    </source>
</evidence>
<dbReference type="GO" id="GO:0005737">
    <property type="term" value="C:cytoplasm"/>
    <property type="evidence" value="ECO:0007669"/>
    <property type="project" value="TreeGrafter"/>
</dbReference>
<dbReference type="GO" id="GO:0046657">
    <property type="term" value="P:folic acid catabolic process"/>
    <property type="evidence" value="ECO:0007669"/>
    <property type="project" value="TreeGrafter"/>
</dbReference>
<dbReference type="Pfam" id="PF07687">
    <property type="entry name" value="M20_dimer"/>
    <property type="match status" value="1"/>
</dbReference>
<protein>
    <recommendedName>
        <fullName evidence="1">Peptidase M20 dimerisation domain-containing protein</fullName>
    </recommendedName>
</protein>
<dbReference type="SUPFAM" id="SSF53187">
    <property type="entry name" value="Zn-dependent exopeptidases"/>
    <property type="match status" value="1"/>
</dbReference>
<name>X1TPV0_9ZZZZ</name>
<proteinExistence type="predicted"/>
<reference evidence="2" key="1">
    <citation type="journal article" date="2014" name="Front. Microbiol.">
        <title>High frequency of phylogenetically diverse reductive dehalogenase-homologous genes in deep subseafloor sedimentary metagenomes.</title>
        <authorList>
            <person name="Kawai M."/>
            <person name="Futagami T."/>
            <person name="Toyoda A."/>
            <person name="Takaki Y."/>
            <person name="Nishi S."/>
            <person name="Hori S."/>
            <person name="Arai W."/>
            <person name="Tsubouchi T."/>
            <person name="Morono Y."/>
            <person name="Uchiyama I."/>
            <person name="Ito T."/>
            <person name="Fujiyama A."/>
            <person name="Inagaki F."/>
            <person name="Takami H."/>
        </authorList>
    </citation>
    <scope>NUCLEOTIDE SEQUENCE</scope>
    <source>
        <strain evidence="2">Expedition CK06-06</strain>
    </source>
</reference>
<dbReference type="GO" id="GO:0071713">
    <property type="term" value="F:para-aminobenzoyl-glutamate hydrolase activity"/>
    <property type="evidence" value="ECO:0007669"/>
    <property type="project" value="TreeGrafter"/>
</dbReference>
<dbReference type="AlphaFoldDB" id="X1TPV0"/>
<gene>
    <name evidence="2" type="ORF">S12H4_16944</name>
</gene>
<evidence type="ECO:0000313" key="2">
    <source>
        <dbReference type="EMBL" id="GAI82049.1"/>
    </source>
</evidence>
<comment type="caution">
    <text evidence="2">The sequence shown here is derived from an EMBL/GenBank/DDBJ whole genome shotgun (WGS) entry which is preliminary data.</text>
</comment>
<organism evidence="2">
    <name type="scientific">marine sediment metagenome</name>
    <dbReference type="NCBI Taxonomy" id="412755"/>
    <lineage>
        <taxon>unclassified sequences</taxon>
        <taxon>metagenomes</taxon>
        <taxon>ecological metagenomes</taxon>
    </lineage>
</organism>
<dbReference type="EMBL" id="BARW01008231">
    <property type="protein sequence ID" value="GAI82049.1"/>
    <property type="molecule type" value="Genomic_DNA"/>
</dbReference>
<dbReference type="InterPro" id="IPR052030">
    <property type="entry name" value="Peptidase_M20/M20A_hydrolases"/>
</dbReference>
<dbReference type="SUPFAM" id="SSF55031">
    <property type="entry name" value="Bacterial exopeptidase dimerisation domain"/>
    <property type="match status" value="1"/>
</dbReference>
<feature type="non-terminal residue" evidence="2">
    <location>
        <position position="1"/>
    </location>
</feature>
<sequence length="214" mass="23014">SFHAAAAPWDSISALEALILAINNINALRFHMRDISRVAGVITDGGKVPNVVPAHSAGSFMIRATDDKSLDELCERALNCFKAAALSTGASLDYRWGLKCSAMRNNLALAQLWTNNMQTLGRRVDEIIDIHASTDMGNVSHLVPSIHPWIAISSEPLGVHTPEFAAAASGDAANEALIDGVKALAMTAADILTQPDILSRIKEEFQRTSNRKKS</sequence>
<dbReference type="GO" id="GO:0016805">
    <property type="term" value="F:dipeptidase activity"/>
    <property type="evidence" value="ECO:0007669"/>
    <property type="project" value="TreeGrafter"/>
</dbReference>
<dbReference type="FunFam" id="3.30.70.360:FF:000004">
    <property type="entry name" value="Peptidase M20 domain-containing protein 2"/>
    <property type="match status" value="1"/>
</dbReference>
<feature type="domain" description="Peptidase M20 dimerisation" evidence="1">
    <location>
        <begin position="3"/>
        <end position="85"/>
    </location>
</feature>